<dbReference type="InterPro" id="IPR046193">
    <property type="entry name" value="DUF6221"/>
</dbReference>
<protein>
    <submittedName>
        <fullName evidence="1">Uncharacterized protein</fullName>
    </submittedName>
</protein>
<organism evidence="1 2">
    <name type="scientific">Streptomyces kaniharaensis</name>
    <dbReference type="NCBI Taxonomy" id="212423"/>
    <lineage>
        <taxon>Bacteria</taxon>
        <taxon>Bacillati</taxon>
        <taxon>Actinomycetota</taxon>
        <taxon>Actinomycetes</taxon>
        <taxon>Kitasatosporales</taxon>
        <taxon>Streptomycetaceae</taxon>
        <taxon>Streptomyces</taxon>
    </lineage>
</organism>
<evidence type="ECO:0000313" key="1">
    <source>
        <dbReference type="EMBL" id="MQS14507.1"/>
    </source>
</evidence>
<evidence type="ECO:0000313" key="2">
    <source>
        <dbReference type="Proteomes" id="UP000450000"/>
    </source>
</evidence>
<gene>
    <name evidence="1" type="ORF">F7Q99_20115</name>
</gene>
<sequence>MTDGLIEFLRARIADDEQAARAAGGDSWTVREHTADTVAIYDSRREPVVYDEGWPSGEQMEYIARYDPARVLAEVDAKQRILAECAAAPNHDNWGMSSLAESILQRLALPYANHSDYRSEWAPDA</sequence>
<dbReference type="Proteomes" id="UP000450000">
    <property type="component" value="Unassembled WGS sequence"/>
</dbReference>
<dbReference type="EMBL" id="WBOF01000001">
    <property type="protein sequence ID" value="MQS14507.1"/>
    <property type="molecule type" value="Genomic_DNA"/>
</dbReference>
<proteinExistence type="predicted"/>
<dbReference type="AlphaFoldDB" id="A0A6N7KW16"/>
<comment type="caution">
    <text evidence="1">The sequence shown here is derived from an EMBL/GenBank/DDBJ whole genome shotgun (WGS) entry which is preliminary data.</text>
</comment>
<dbReference type="Pfam" id="PF19730">
    <property type="entry name" value="DUF6221"/>
    <property type="match status" value="1"/>
</dbReference>
<dbReference type="RefSeq" id="WP_153463316.1">
    <property type="nucleotide sequence ID" value="NZ_WBOF01000001.1"/>
</dbReference>
<dbReference type="OrthoDB" id="4290974at2"/>
<accession>A0A6N7KW16</accession>
<reference evidence="1 2" key="1">
    <citation type="submission" date="2019-09" db="EMBL/GenBank/DDBJ databases">
        <title>Genome Sequences of Streptomyces kaniharaensis ATCC 21070.</title>
        <authorList>
            <person name="Zhu W."/>
            <person name="De Crecy-Lagard V."/>
            <person name="Richards N.G."/>
        </authorList>
    </citation>
    <scope>NUCLEOTIDE SEQUENCE [LARGE SCALE GENOMIC DNA]</scope>
    <source>
        <strain evidence="1 2">SF-557</strain>
    </source>
</reference>
<keyword evidence="2" id="KW-1185">Reference proteome</keyword>
<name>A0A6N7KW16_9ACTN</name>